<name>A0A6P1MDQ3_9BACT</name>
<dbReference type="Proteomes" id="UP000464954">
    <property type="component" value="Chromosome"/>
</dbReference>
<organism evidence="1 2">
    <name type="scientific">Tichowtungia aerotolerans</name>
    <dbReference type="NCBI Taxonomy" id="2697043"/>
    <lineage>
        <taxon>Bacteria</taxon>
        <taxon>Pseudomonadati</taxon>
        <taxon>Kiritimatiellota</taxon>
        <taxon>Tichowtungiia</taxon>
        <taxon>Tichowtungiales</taxon>
        <taxon>Tichowtungiaceae</taxon>
        <taxon>Tichowtungia</taxon>
    </lineage>
</organism>
<accession>A0A6P1MDQ3</accession>
<reference evidence="1 2" key="1">
    <citation type="submission" date="2020-01" db="EMBL/GenBank/DDBJ databases">
        <title>Ponticoccus aerotolerans gen. nov., sp. nov., an anaerobic bacterium and proposal of Ponticoccusceae fam. nov., Ponticoccusles ord. nov. and Ponticoccuse classis nov. in the phylum Kiritimatiellaeota.</title>
        <authorList>
            <person name="Zhou L.Y."/>
            <person name="Du Z.J."/>
        </authorList>
    </citation>
    <scope>NUCLEOTIDE SEQUENCE [LARGE SCALE GENOMIC DNA]</scope>
    <source>
        <strain evidence="1 2">S-5007</strain>
    </source>
</reference>
<protein>
    <submittedName>
        <fullName evidence="1">Uncharacterized protein</fullName>
    </submittedName>
</protein>
<gene>
    <name evidence="1" type="ORF">GT409_09710</name>
</gene>
<dbReference type="KEGG" id="taer:GT409_09710"/>
<dbReference type="AlphaFoldDB" id="A0A6P1MDQ3"/>
<dbReference type="EMBL" id="CP047593">
    <property type="protein sequence ID" value="QHI69716.1"/>
    <property type="molecule type" value="Genomic_DNA"/>
</dbReference>
<dbReference type="RefSeq" id="WP_160628898.1">
    <property type="nucleotide sequence ID" value="NZ_CP047593.1"/>
</dbReference>
<sequence length="553" mass="56766">MRNKWMIIALLGIVGIKGEAQTQYRFKAIGPGTDNQWTNELNWIEAGTTAAVIPGTNDIAIISKDGELNTTAILNTLAVATEGQNNNVTFDINDGDSLKTSIMRIASYNGTNNTGTVNVNSGGTLHTTSGEFRMGGVVATATGNQDYLNVNSGGTATIEGMMYIGYRDSNEAVITVGGVLNTQGKINMGQGVGTTGRIDILDGGVMNANGTAEFDIGLGDIGFGSGEVNVAGTLNTSASYFDIAVGVAGKDTSGSLTVTETGVLSGAGGAIRLATGAGNACSATMTVMGVVSNSDVIQVGSSSATSTAALKISGPKALVQVSGFNFNETIGGETAMVVSNGAQFVSEGWMNCAGNSSGEILIADGGSFSVAKINTLNDTIFTLSGTNATLTVGNINPIGGVNGGYIDLQDADGTSSSRIVFTGAEESTITNLVAAGTITNSLWSGQEDWYQVAANGNGDLVLSAIQPVTEIKALEMVGESLLKITINSTDQWGQLKLVGTSDLLKDEWDYVAHSDNGSNAFVVTNLLYSTQEDAATCSVYVQATNSAVFFGIE</sequence>
<evidence type="ECO:0000313" key="1">
    <source>
        <dbReference type="EMBL" id="QHI69716.1"/>
    </source>
</evidence>
<evidence type="ECO:0000313" key="2">
    <source>
        <dbReference type="Proteomes" id="UP000464954"/>
    </source>
</evidence>
<keyword evidence="2" id="KW-1185">Reference proteome</keyword>
<proteinExistence type="predicted"/>